<keyword evidence="3" id="KW-1185">Reference proteome</keyword>
<evidence type="ECO:0000313" key="3">
    <source>
        <dbReference type="Proteomes" id="UP000554965"/>
    </source>
</evidence>
<dbReference type="EMBL" id="OCTY01000045">
    <property type="protein sequence ID" value="SOK27501.1"/>
    <property type="molecule type" value="Genomic_DNA"/>
</dbReference>
<proteinExistence type="predicted"/>
<dbReference type="AlphaFoldDB" id="A0A7Z7ITH8"/>
<reference evidence="1 3" key="1">
    <citation type="submission" date="2017-10" db="EMBL/GenBank/DDBJ databases">
        <authorList>
            <consortium name="Urmite Genomes"/>
        </authorList>
    </citation>
    <scope>NUCLEOTIDE SEQUENCE [LARGE SCALE GENOMIC DNA]</scope>
    <source>
        <strain evidence="1 3">FB-527</strain>
    </source>
</reference>
<dbReference type="EMBL" id="OCTY01000045">
    <property type="protein sequence ID" value="SOK27509.1"/>
    <property type="molecule type" value="Genomic_DNA"/>
</dbReference>
<sequence length="76" mass="7785">MIRASTRSRNTVSPLVADSNPRIRYAAHSASHKCVIRVEVIGSGSEPGGAVTSRSSTAWLAANRSAAAAFNAASSA</sequence>
<organism evidence="1 3">
    <name type="scientific">Mycobacterium simulans</name>
    <dbReference type="NCBI Taxonomy" id="627089"/>
    <lineage>
        <taxon>Bacteria</taxon>
        <taxon>Bacillati</taxon>
        <taxon>Actinomycetota</taxon>
        <taxon>Actinomycetes</taxon>
        <taxon>Mycobacteriales</taxon>
        <taxon>Mycobacteriaceae</taxon>
        <taxon>Mycobacterium</taxon>
    </lineage>
</organism>
<accession>A0A7Z7ITH8</accession>
<evidence type="ECO:0000313" key="1">
    <source>
        <dbReference type="EMBL" id="SOK27501.1"/>
    </source>
</evidence>
<comment type="caution">
    <text evidence="1">The sequence shown here is derived from an EMBL/GenBank/DDBJ whole genome shotgun (WGS) entry which is preliminary data.</text>
</comment>
<name>A0A7Z7ITH8_9MYCO</name>
<protein>
    <submittedName>
        <fullName evidence="1">Uncharacterized protein</fullName>
    </submittedName>
</protein>
<dbReference type="Proteomes" id="UP000554965">
    <property type="component" value="Unassembled WGS sequence"/>
</dbReference>
<gene>
    <name evidence="1" type="ORF">MSIMFB_05722</name>
    <name evidence="2" type="ORF">MSIMFB_05729</name>
</gene>
<evidence type="ECO:0000313" key="2">
    <source>
        <dbReference type="EMBL" id="SOK27509.1"/>
    </source>
</evidence>